<dbReference type="KEGG" id="nev:NTE_02131"/>
<keyword evidence="2" id="KW-1185">Reference proteome</keyword>
<dbReference type="EMBL" id="CP007174">
    <property type="protein sequence ID" value="AIF84186.1"/>
    <property type="molecule type" value="Genomic_DNA"/>
</dbReference>
<protein>
    <submittedName>
        <fullName evidence="1">Uncharacterized protein</fullName>
    </submittedName>
</protein>
<accession>A0A075MRL6</accession>
<reference evidence="1 2" key="1">
    <citation type="journal article" date="2014" name="PLoS ONE">
        <title>Genome Sequence of Candidatus Nitrososphaera evergladensis from Group I.1b Enriched from Everglades Soil Reveals Novel Genomic Features of the Ammonia-Oxidizing Archaea.</title>
        <authorList>
            <person name="Zhalnina K.V."/>
            <person name="Dias R."/>
            <person name="Leonard M.T."/>
            <person name="Dorr de Quadros P."/>
            <person name="Camargo F.A."/>
            <person name="Drew J.C."/>
            <person name="Farmerie W.G."/>
            <person name="Daroub S.H."/>
            <person name="Triplett E.W."/>
        </authorList>
    </citation>
    <scope>NUCLEOTIDE SEQUENCE [LARGE SCALE GENOMIC DNA]</scope>
    <source>
        <strain evidence="1 2">SR1</strain>
    </source>
</reference>
<evidence type="ECO:0000313" key="1">
    <source>
        <dbReference type="EMBL" id="AIF84186.1"/>
    </source>
</evidence>
<gene>
    <name evidence="1" type="ORF">NTE_02131</name>
</gene>
<dbReference type="AlphaFoldDB" id="A0A075MRL6"/>
<evidence type="ECO:0000313" key="2">
    <source>
        <dbReference type="Proteomes" id="UP000028194"/>
    </source>
</evidence>
<proteinExistence type="predicted"/>
<name>A0A075MRL6_9ARCH</name>
<sequence length="100" mass="11241">MTTLPINGTYTTIIAMQINGLVSKLQKVHAVQMGKENIAFNAGFSRMLFRAVCENNPKTTENWRSIMSSYHPALSGLSSEEISAILSLFIYSTVHRRKNY</sequence>
<dbReference type="Proteomes" id="UP000028194">
    <property type="component" value="Chromosome"/>
</dbReference>
<dbReference type="HOGENOM" id="CLU_2299213_0_0_2"/>
<dbReference type="STRING" id="1459636.NTE_02131"/>
<organism evidence="1 2">
    <name type="scientific">Candidatus Nitrososphaera evergladensis SR1</name>
    <dbReference type="NCBI Taxonomy" id="1459636"/>
    <lineage>
        <taxon>Archaea</taxon>
        <taxon>Nitrososphaerota</taxon>
        <taxon>Nitrososphaeria</taxon>
        <taxon>Nitrososphaerales</taxon>
        <taxon>Nitrososphaeraceae</taxon>
        <taxon>Nitrososphaera</taxon>
    </lineage>
</organism>